<protein>
    <submittedName>
        <fullName evidence="2">Sarcosine oxidase subunit alpha</fullName>
        <ecNumber evidence="2">1.5.3.1</ecNumber>
    </submittedName>
</protein>
<dbReference type="InterPro" id="IPR042204">
    <property type="entry name" value="2Fe-2S-bd_N"/>
</dbReference>
<dbReference type="OrthoDB" id="573392at2"/>
<evidence type="ECO:0000313" key="3">
    <source>
        <dbReference type="Proteomes" id="UP001138793"/>
    </source>
</evidence>
<organism evidence="2 3">
    <name type="scientific">Oceanobacillus polygoni</name>
    <dbReference type="NCBI Taxonomy" id="1235259"/>
    <lineage>
        <taxon>Bacteria</taxon>
        <taxon>Bacillati</taxon>
        <taxon>Bacillota</taxon>
        <taxon>Bacilli</taxon>
        <taxon>Bacillales</taxon>
        <taxon>Bacillaceae</taxon>
        <taxon>Oceanobacillus</taxon>
    </lineage>
</organism>
<dbReference type="EMBL" id="JAGGMB010000003">
    <property type="protein sequence ID" value="MBP2077062.1"/>
    <property type="molecule type" value="Genomic_DNA"/>
</dbReference>
<evidence type="ECO:0000256" key="1">
    <source>
        <dbReference type="ARBA" id="ARBA00023002"/>
    </source>
</evidence>
<dbReference type="EC" id="1.5.3.1" evidence="2"/>
<dbReference type="AlphaFoldDB" id="A0A9X0YS47"/>
<gene>
    <name evidence="2" type="ORF">J2Z64_001293</name>
</gene>
<reference evidence="2" key="1">
    <citation type="submission" date="2021-03" db="EMBL/GenBank/DDBJ databases">
        <title>Genomic Encyclopedia of Type Strains, Phase IV (KMG-IV): sequencing the most valuable type-strain genomes for metagenomic binning, comparative biology and taxonomic classification.</title>
        <authorList>
            <person name="Goeker M."/>
        </authorList>
    </citation>
    <scope>NUCLEOTIDE SEQUENCE</scope>
    <source>
        <strain evidence="2">DSM 107338</strain>
    </source>
</reference>
<comment type="caution">
    <text evidence="2">The sequence shown here is derived from an EMBL/GenBank/DDBJ whole genome shotgun (WGS) entry which is preliminary data.</text>
</comment>
<keyword evidence="1 2" id="KW-0560">Oxidoreductase</keyword>
<dbReference type="RefSeq" id="WP_149472903.1">
    <property type="nucleotide sequence ID" value="NZ_JAGGMB010000003.1"/>
</dbReference>
<evidence type="ECO:0000313" key="2">
    <source>
        <dbReference type="EMBL" id="MBP2077062.1"/>
    </source>
</evidence>
<dbReference type="GO" id="GO:0008115">
    <property type="term" value="F:sarcosine oxidase activity"/>
    <property type="evidence" value="ECO:0007669"/>
    <property type="project" value="UniProtKB-EC"/>
</dbReference>
<dbReference type="Pfam" id="PF13510">
    <property type="entry name" value="Fer2_4"/>
    <property type="match status" value="1"/>
</dbReference>
<sequence length="105" mass="11906">MTMRVDNHPVLGKQTDRKQVTIYFNGKPYEAYEGDTVASAMLAQGIYALRQHEVSGKERGIYCNIGHCYECRVKLEKRKVVRACITPIYNGMEIGSLTGFDERGE</sequence>
<dbReference type="InterPro" id="IPR036010">
    <property type="entry name" value="2Fe-2S_ferredoxin-like_sf"/>
</dbReference>
<name>A0A9X0YS47_9BACI</name>
<dbReference type="SUPFAM" id="SSF54292">
    <property type="entry name" value="2Fe-2S ferredoxin-like"/>
    <property type="match status" value="1"/>
</dbReference>
<dbReference type="GO" id="GO:0051536">
    <property type="term" value="F:iron-sulfur cluster binding"/>
    <property type="evidence" value="ECO:0007669"/>
    <property type="project" value="InterPro"/>
</dbReference>
<dbReference type="Proteomes" id="UP001138793">
    <property type="component" value="Unassembled WGS sequence"/>
</dbReference>
<proteinExistence type="predicted"/>
<keyword evidence="3" id="KW-1185">Reference proteome</keyword>
<dbReference type="Gene3D" id="3.10.20.440">
    <property type="entry name" value="2Fe-2S iron-sulphur cluster binding domain, sarcosine oxidase, alpha subunit, N-terminal domain"/>
    <property type="match status" value="1"/>
</dbReference>
<accession>A0A9X0YS47</accession>